<comment type="similarity">
    <text evidence="7">Belongs to the carbohydrate kinase PfkB family. LacC subfamily.</text>
</comment>
<dbReference type="InterPro" id="IPR011611">
    <property type="entry name" value="PfkB_dom"/>
</dbReference>
<dbReference type="Proteomes" id="UP001315967">
    <property type="component" value="Chromosome"/>
</dbReference>
<keyword evidence="5 7" id="KW-0067">ATP-binding</keyword>
<dbReference type="InterPro" id="IPR022463">
    <property type="entry name" value="1-PFruKinase"/>
</dbReference>
<comment type="catalytic activity">
    <reaction evidence="7">
        <text>D-tagatofuranose 6-phosphate + ATP = D-tagatofuranose 1,6-bisphosphate + ADP + H(+)</text>
        <dbReference type="Rhea" id="RHEA:12420"/>
        <dbReference type="ChEBI" id="CHEBI:15378"/>
        <dbReference type="ChEBI" id="CHEBI:30616"/>
        <dbReference type="ChEBI" id="CHEBI:58694"/>
        <dbReference type="ChEBI" id="CHEBI:58695"/>
        <dbReference type="ChEBI" id="CHEBI:456216"/>
        <dbReference type="EC" id="2.7.1.144"/>
    </reaction>
</comment>
<comment type="pathway">
    <text evidence="7">Carbohydrate metabolism; D-tagatose 6-phosphate degradation; D-glyceraldehyde 3-phosphate and glycerone phosphate from D-tagatose 6-phosphate: step 1/2.</text>
</comment>
<keyword evidence="4 8" id="KW-0418">Kinase</keyword>
<organism evidence="10 11">
    <name type="scientific">Fundicoccus culcitae</name>
    <dbReference type="NCBI Taxonomy" id="2969821"/>
    <lineage>
        <taxon>Bacteria</taxon>
        <taxon>Bacillati</taxon>
        <taxon>Bacillota</taxon>
        <taxon>Bacilli</taxon>
        <taxon>Lactobacillales</taxon>
        <taxon>Aerococcaceae</taxon>
        <taxon>Fundicoccus</taxon>
    </lineage>
</organism>
<evidence type="ECO:0000259" key="9">
    <source>
        <dbReference type="Pfam" id="PF00294"/>
    </source>
</evidence>
<comment type="similarity">
    <text evidence="1">Belongs to the carbohydrate kinase pfkB family.</text>
</comment>
<dbReference type="CDD" id="cd01164">
    <property type="entry name" value="FruK_PfkB_like"/>
    <property type="match status" value="1"/>
</dbReference>
<accession>A0ABY5P3H8</accession>
<dbReference type="InterPro" id="IPR017583">
    <property type="entry name" value="Tagatose/fructose_Pkinase"/>
</dbReference>
<keyword evidence="3 7" id="KW-0547">Nucleotide-binding</keyword>
<keyword evidence="2 7" id="KW-0808">Transferase</keyword>
<protein>
    <recommendedName>
        <fullName evidence="7">Tagatose-6-phosphate kinase</fullName>
        <ecNumber evidence="7">2.7.1.144</ecNumber>
    </recommendedName>
</protein>
<keyword evidence="11" id="KW-1185">Reference proteome</keyword>
<dbReference type="SUPFAM" id="SSF53613">
    <property type="entry name" value="Ribokinase-like"/>
    <property type="match status" value="1"/>
</dbReference>
<evidence type="ECO:0000256" key="7">
    <source>
        <dbReference type="PIRNR" id="PIRNR000535"/>
    </source>
</evidence>
<evidence type="ECO:0000256" key="6">
    <source>
        <dbReference type="ARBA" id="ARBA00047745"/>
    </source>
</evidence>
<sequence length="307" mass="33468">MIYTITLNPAIDLVLESSSIQLGQLNRIDQEEYLTGGKGINISRILNRMGQRNIATGFLGGFTGDYIIETLNKEGIETLFISIDDLTRVNVTIQAEEITDLNTKGPEIPPEAVQELIEYLSGHVTRDDTVFIAGDVAPGIDSEFFHKLATLCLHNETHLVLDINKPYLIECLAYHPFLIKPNLKELSDIFEIDIKTVEEIIQYAKKLQERGARNVLVSRGADGAILVTEEGQILMSKVPKGEVINAVGAGDAMIAGFIKAYVDTQDYSSSLGYATAAGSATAFSTGLADIDEINTLVSHVTVDTYNG</sequence>
<dbReference type="RefSeq" id="WP_313792498.1">
    <property type="nucleotide sequence ID" value="NZ_CP102453.1"/>
</dbReference>
<dbReference type="NCBIfam" id="TIGR03168">
    <property type="entry name" value="1-PFK"/>
    <property type="match status" value="1"/>
</dbReference>
<dbReference type="Gene3D" id="3.40.1190.20">
    <property type="match status" value="1"/>
</dbReference>
<evidence type="ECO:0000256" key="1">
    <source>
        <dbReference type="ARBA" id="ARBA00005380"/>
    </source>
</evidence>
<proteinExistence type="inferred from homology"/>
<dbReference type="PANTHER" id="PTHR46566:SF1">
    <property type="entry name" value="1-PHOSPHOFRUCTOKINASE"/>
    <property type="match status" value="1"/>
</dbReference>
<name>A0ABY5P3H8_9LACT</name>
<evidence type="ECO:0000256" key="4">
    <source>
        <dbReference type="ARBA" id="ARBA00022777"/>
    </source>
</evidence>
<dbReference type="Pfam" id="PF00294">
    <property type="entry name" value="PfkB"/>
    <property type="match status" value="1"/>
</dbReference>
<keyword evidence="7" id="KW-0423">Lactose metabolism</keyword>
<dbReference type="PIRSF" id="PIRSF000535">
    <property type="entry name" value="1PFK/6PFK/LacC"/>
    <property type="match status" value="1"/>
</dbReference>
<dbReference type="PROSITE" id="PS00583">
    <property type="entry name" value="PFKB_KINASES_1"/>
    <property type="match status" value="1"/>
</dbReference>
<dbReference type="NCBIfam" id="TIGR03828">
    <property type="entry name" value="pfkB"/>
    <property type="match status" value="1"/>
</dbReference>
<gene>
    <name evidence="10" type="primary">pfkB</name>
    <name evidence="10" type="ORF">NRE15_08720</name>
</gene>
<dbReference type="GO" id="GO:0008662">
    <property type="term" value="F:1-phosphofructokinase activity"/>
    <property type="evidence" value="ECO:0007669"/>
    <property type="project" value="UniProtKB-EC"/>
</dbReference>
<comment type="catalytic activity">
    <reaction evidence="6 8">
        <text>beta-D-fructose 1-phosphate + ATP = beta-D-fructose 1,6-bisphosphate + ADP + H(+)</text>
        <dbReference type="Rhea" id="RHEA:14213"/>
        <dbReference type="ChEBI" id="CHEBI:15378"/>
        <dbReference type="ChEBI" id="CHEBI:30616"/>
        <dbReference type="ChEBI" id="CHEBI:32966"/>
        <dbReference type="ChEBI" id="CHEBI:138881"/>
        <dbReference type="ChEBI" id="CHEBI:456216"/>
        <dbReference type="EC" id="2.7.1.56"/>
    </reaction>
</comment>
<feature type="domain" description="Carbohydrate kinase PfkB" evidence="9">
    <location>
        <begin position="11"/>
        <end position="289"/>
    </location>
</feature>
<dbReference type="PANTHER" id="PTHR46566">
    <property type="entry name" value="1-PHOSPHOFRUCTOKINASE-RELATED"/>
    <property type="match status" value="1"/>
</dbReference>
<comment type="function">
    <text evidence="8">Catalyzes the ATP-dependent phosphorylation of fructose-l-phosphate to fructose-l,6-bisphosphate.</text>
</comment>
<evidence type="ECO:0000256" key="3">
    <source>
        <dbReference type="ARBA" id="ARBA00022741"/>
    </source>
</evidence>
<dbReference type="InterPro" id="IPR029056">
    <property type="entry name" value="Ribokinase-like"/>
</dbReference>
<dbReference type="EC" id="2.7.1.144" evidence="7"/>
<evidence type="ECO:0000256" key="5">
    <source>
        <dbReference type="ARBA" id="ARBA00022840"/>
    </source>
</evidence>
<evidence type="ECO:0000313" key="10">
    <source>
        <dbReference type="EMBL" id="UUX32998.1"/>
    </source>
</evidence>
<evidence type="ECO:0000256" key="8">
    <source>
        <dbReference type="RuleBase" id="RU369061"/>
    </source>
</evidence>
<dbReference type="EMBL" id="CP102453">
    <property type="protein sequence ID" value="UUX32998.1"/>
    <property type="molecule type" value="Genomic_DNA"/>
</dbReference>
<evidence type="ECO:0000256" key="2">
    <source>
        <dbReference type="ARBA" id="ARBA00022679"/>
    </source>
</evidence>
<evidence type="ECO:0000313" key="11">
    <source>
        <dbReference type="Proteomes" id="UP001315967"/>
    </source>
</evidence>
<dbReference type="InterPro" id="IPR002173">
    <property type="entry name" value="Carboh/pur_kinase_PfkB_CS"/>
</dbReference>
<reference evidence="10 11" key="1">
    <citation type="submission" date="2022-08" db="EMBL/GenBank/DDBJ databases">
        <title>Aerococcaceae sp. nov isolated from spoiled eye mask.</title>
        <authorList>
            <person name="Zhou G."/>
            <person name="Xie X.-B."/>
            <person name="Shi Q.-S."/>
            <person name="Wang Y.-S."/>
            <person name="Wen X."/>
            <person name="Peng H."/>
            <person name="Yang X.-J."/>
            <person name="Tao H.-B."/>
            <person name="Huang X.-M."/>
        </authorList>
    </citation>
    <scope>NUCLEOTIDE SEQUENCE [LARGE SCALE GENOMIC DNA]</scope>
    <source>
        <strain evidence="11">DM20194951</strain>
    </source>
</reference>